<dbReference type="InterPro" id="IPR018392">
    <property type="entry name" value="LysM"/>
</dbReference>
<dbReference type="InterPro" id="IPR013783">
    <property type="entry name" value="Ig-like_fold"/>
</dbReference>
<dbReference type="RefSeq" id="WP_311785437.1">
    <property type="nucleotide sequence ID" value="NZ_JALDYY010000002.1"/>
</dbReference>
<feature type="domain" description="LysM" evidence="2">
    <location>
        <begin position="629"/>
        <end position="678"/>
    </location>
</feature>
<evidence type="ECO:0000313" key="4">
    <source>
        <dbReference type="Proteomes" id="UP001161580"/>
    </source>
</evidence>
<reference evidence="3" key="1">
    <citation type="submission" date="2022-03" db="EMBL/GenBank/DDBJ databases">
        <title>Fererhizobium litorale gen. nov., sp. nov., isolated from sandy sediments of the Sea of Japan seashore.</title>
        <authorList>
            <person name="Romanenko L."/>
            <person name="Kurilenko V."/>
            <person name="Otstavnykh N."/>
            <person name="Svetashev V."/>
            <person name="Tekutyeva L."/>
            <person name="Isaeva M."/>
            <person name="Mikhailov V."/>
        </authorList>
    </citation>
    <scope>NUCLEOTIDE SEQUENCE</scope>
    <source>
        <strain evidence="3">KMM 9576</strain>
    </source>
</reference>
<dbReference type="PANTHER" id="PTHR34700:SF4">
    <property type="entry name" value="PHAGE-LIKE ELEMENT PBSX PROTEIN XKDP"/>
    <property type="match status" value="1"/>
</dbReference>
<dbReference type="PROSITE" id="PS51782">
    <property type="entry name" value="LYSM"/>
    <property type="match status" value="1"/>
</dbReference>
<keyword evidence="4" id="KW-1185">Reference proteome</keyword>
<name>A0AAE3QDJ7_9HYPH</name>
<evidence type="ECO:0000256" key="1">
    <source>
        <dbReference type="SAM" id="MobiDB-lite"/>
    </source>
</evidence>
<feature type="region of interest" description="Disordered" evidence="1">
    <location>
        <begin position="562"/>
        <end position="617"/>
    </location>
</feature>
<feature type="compositionally biased region" description="Low complexity" evidence="1">
    <location>
        <begin position="589"/>
        <end position="616"/>
    </location>
</feature>
<evidence type="ECO:0000259" key="2">
    <source>
        <dbReference type="PROSITE" id="PS51782"/>
    </source>
</evidence>
<protein>
    <submittedName>
        <fullName evidence="3">Ig-like domain-containing protein</fullName>
    </submittedName>
</protein>
<dbReference type="InterPro" id="IPR041498">
    <property type="entry name" value="Big_6"/>
</dbReference>
<dbReference type="Proteomes" id="UP001161580">
    <property type="component" value="Unassembled WGS sequence"/>
</dbReference>
<dbReference type="CDD" id="cd00118">
    <property type="entry name" value="LysM"/>
    <property type="match status" value="1"/>
</dbReference>
<dbReference type="SMART" id="SM00257">
    <property type="entry name" value="LysM"/>
    <property type="match status" value="1"/>
</dbReference>
<proteinExistence type="predicted"/>
<dbReference type="AlphaFoldDB" id="A0AAE3QDJ7"/>
<sequence length="698" mass="71700">MMKNRAGWLALLVLAIATVLMVFFVLPQIAGDEKPIGEAINNAGDEVKEAVTEAGSEAQKATGETADKLAAETRSAVEQVARLSAECHAAITDLQSLFAEGKVPSAEALAGAKSRAELTVKQLAELKLPQGADAATTAAVAKAQETAKTALGILRTLPSDPAAAGSAVATIAPPAASTGTEGQVATAGLRTPTFDVLRVEPDGSTVIAGSAEPGSRLDVVDGEDKVIATAEIGPSGDFAAVLSNPLAPGDHELVLKVTSKDGKSTTSDEVATISVPQTRSGELLAMVSKPGEASRIINAPEGSSAAEADGESNALPTPALPTAATDLASTPPVVGTETGAAAATTGKPEVQVSAVEIENEKIFVAGIAQPGATVRAYADDKLIGEAVTGTDGSFVVDGTMALAVGDHSIRVDMIDTAGKVAVRASVPFNRPEGEQIAVVAQTPQAGSPAAMTPLEDGAFDKLRNEAARAFAILDGLYAEGKVPTDEQLAAARSATQIALKSLAGFRLSTDADAAMKEMVERTGRSATATLEALDKLPADAKSVGDGLSGIKSMIDETLQPALDGRGATSLPLVPSSTTPVSTDGTQPSTTTAAAPAETAPTETATTETTLTTPGEPRTIEQAPLTESRNSVIIRRGDTLWQISRRIYGKGVRYTTIYLANKDQIQDPDLIQPGQIFGIPNEALPDAEERHREHMDHSR</sequence>
<organism evidence="3 4">
    <name type="scientific">Ferirhizobium litorale</name>
    <dbReference type="NCBI Taxonomy" id="2927786"/>
    <lineage>
        <taxon>Bacteria</taxon>
        <taxon>Pseudomonadati</taxon>
        <taxon>Pseudomonadota</taxon>
        <taxon>Alphaproteobacteria</taxon>
        <taxon>Hyphomicrobiales</taxon>
        <taxon>Rhizobiaceae</taxon>
        <taxon>Ferirhizobium</taxon>
    </lineage>
</organism>
<feature type="compositionally biased region" description="Low complexity" evidence="1">
    <location>
        <begin position="314"/>
        <end position="342"/>
    </location>
</feature>
<dbReference type="EMBL" id="JALDYZ010000002">
    <property type="protein sequence ID" value="MDI7921259.1"/>
    <property type="molecule type" value="Genomic_DNA"/>
</dbReference>
<evidence type="ECO:0000313" key="3">
    <source>
        <dbReference type="EMBL" id="MDI7921259.1"/>
    </source>
</evidence>
<accession>A0AAE3QDJ7</accession>
<gene>
    <name evidence="3" type="ORF">MRS75_04070</name>
</gene>
<feature type="compositionally biased region" description="Polar residues" evidence="1">
    <location>
        <begin position="574"/>
        <end position="588"/>
    </location>
</feature>
<dbReference type="Gene3D" id="3.10.350.10">
    <property type="entry name" value="LysM domain"/>
    <property type="match status" value="1"/>
</dbReference>
<dbReference type="Gene3D" id="2.60.40.10">
    <property type="entry name" value="Immunoglobulins"/>
    <property type="match status" value="2"/>
</dbReference>
<comment type="caution">
    <text evidence="3">The sequence shown here is derived from an EMBL/GenBank/DDBJ whole genome shotgun (WGS) entry which is preliminary data.</text>
</comment>
<dbReference type="InterPro" id="IPR052196">
    <property type="entry name" value="Bact_Kbp"/>
</dbReference>
<feature type="region of interest" description="Disordered" evidence="1">
    <location>
        <begin position="302"/>
        <end position="342"/>
    </location>
</feature>
<dbReference type="Pfam" id="PF01476">
    <property type="entry name" value="LysM"/>
    <property type="match status" value="1"/>
</dbReference>
<dbReference type="Pfam" id="PF17936">
    <property type="entry name" value="Big_6"/>
    <property type="match status" value="1"/>
</dbReference>
<dbReference type="PANTHER" id="PTHR34700">
    <property type="entry name" value="POTASSIUM BINDING PROTEIN KBP"/>
    <property type="match status" value="1"/>
</dbReference>
<dbReference type="InterPro" id="IPR036779">
    <property type="entry name" value="LysM_dom_sf"/>
</dbReference>